<comment type="caution">
    <text evidence="4">The sequence shown here is derived from an EMBL/GenBank/DDBJ whole genome shotgun (WGS) entry which is preliminary data.</text>
</comment>
<dbReference type="GO" id="GO:0005737">
    <property type="term" value="C:cytoplasm"/>
    <property type="evidence" value="ECO:0007669"/>
    <property type="project" value="TreeGrafter"/>
</dbReference>
<dbReference type="InterPro" id="IPR006674">
    <property type="entry name" value="HD_domain"/>
</dbReference>
<proteinExistence type="predicted"/>
<evidence type="ECO:0000256" key="2">
    <source>
        <dbReference type="ARBA" id="ARBA00022801"/>
    </source>
</evidence>
<accession>A0A840VKH8</accession>
<sequence length="189" mass="21533">MLEDTMAFILEAEKLKGIERRSRPPGLSRRENPAEHSWSLALMAMTLTPQLAPELDLTRVMKLVVTHDLVEIDADDTFCYADQSGKAEREHAAAERIFGLLPTALEQEFWQLWNEFEAVATPEARFANALDRVHPILLNFHGEGGTWKQFGIRAEQVEARLSGLREDCLPLWDYTQTLIHQAVAKGWLH</sequence>
<dbReference type="GO" id="GO:0046872">
    <property type="term" value="F:metal ion binding"/>
    <property type="evidence" value="ECO:0007669"/>
    <property type="project" value="UniProtKB-KW"/>
</dbReference>
<evidence type="ECO:0000259" key="3">
    <source>
        <dbReference type="Pfam" id="PF13023"/>
    </source>
</evidence>
<dbReference type="PANTHER" id="PTHR11845:SF13">
    <property type="entry name" value="5'-DEOXYNUCLEOTIDASE HDDC2"/>
    <property type="match status" value="1"/>
</dbReference>
<evidence type="ECO:0000256" key="1">
    <source>
        <dbReference type="ARBA" id="ARBA00022723"/>
    </source>
</evidence>
<dbReference type="Pfam" id="PF13023">
    <property type="entry name" value="HD_3"/>
    <property type="match status" value="1"/>
</dbReference>
<dbReference type="Gene3D" id="1.10.3210.10">
    <property type="entry name" value="Hypothetical protein af1432"/>
    <property type="match status" value="1"/>
</dbReference>
<evidence type="ECO:0000313" key="4">
    <source>
        <dbReference type="EMBL" id="MBB5353171.1"/>
    </source>
</evidence>
<dbReference type="EMBL" id="JACHFD010000021">
    <property type="protein sequence ID" value="MBB5353171.1"/>
    <property type="molecule type" value="Genomic_DNA"/>
</dbReference>
<dbReference type="SUPFAM" id="SSF109604">
    <property type="entry name" value="HD-domain/PDEase-like"/>
    <property type="match status" value="1"/>
</dbReference>
<feature type="domain" description="HD" evidence="3">
    <location>
        <begin position="12"/>
        <end position="161"/>
    </location>
</feature>
<dbReference type="InterPro" id="IPR039356">
    <property type="entry name" value="YfbR/HDDC2"/>
</dbReference>
<name>A0A840VKH8_9BACT</name>
<dbReference type="Proteomes" id="UP000557717">
    <property type="component" value="Unassembled WGS sequence"/>
</dbReference>
<keyword evidence="2 4" id="KW-0378">Hydrolase</keyword>
<evidence type="ECO:0000313" key="5">
    <source>
        <dbReference type="Proteomes" id="UP000557717"/>
    </source>
</evidence>
<keyword evidence="5" id="KW-1185">Reference proteome</keyword>
<organism evidence="4 5">
    <name type="scientific">Haloferula luteola</name>
    <dbReference type="NCBI Taxonomy" id="595692"/>
    <lineage>
        <taxon>Bacteria</taxon>
        <taxon>Pseudomonadati</taxon>
        <taxon>Verrucomicrobiota</taxon>
        <taxon>Verrucomicrobiia</taxon>
        <taxon>Verrucomicrobiales</taxon>
        <taxon>Verrucomicrobiaceae</taxon>
        <taxon>Haloferula</taxon>
    </lineage>
</organism>
<dbReference type="GO" id="GO:0002953">
    <property type="term" value="F:5'-deoxynucleotidase activity"/>
    <property type="evidence" value="ECO:0007669"/>
    <property type="project" value="InterPro"/>
</dbReference>
<keyword evidence="1" id="KW-0479">Metal-binding</keyword>
<reference evidence="4 5" key="1">
    <citation type="submission" date="2020-08" db="EMBL/GenBank/DDBJ databases">
        <title>Genomic Encyclopedia of Type Strains, Phase IV (KMG-IV): sequencing the most valuable type-strain genomes for metagenomic binning, comparative biology and taxonomic classification.</title>
        <authorList>
            <person name="Goeker M."/>
        </authorList>
    </citation>
    <scope>NUCLEOTIDE SEQUENCE [LARGE SCALE GENOMIC DNA]</scope>
    <source>
        <strain evidence="4 5">YC6886</strain>
    </source>
</reference>
<dbReference type="AlphaFoldDB" id="A0A840VKH8"/>
<dbReference type="RefSeq" id="WP_184020788.1">
    <property type="nucleotide sequence ID" value="NZ_JACHFD010000021.1"/>
</dbReference>
<protein>
    <submittedName>
        <fullName evidence="4">Putative hydrolase of HD superfamily</fullName>
    </submittedName>
</protein>
<dbReference type="PANTHER" id="PTHR11845">
    <property type="entry name" value="5'-DEOXYNUCLEOTIDASE HDDC2"/>
    <property type="match status" value="1"/>
</dbReference>
<gene>
    <name evidence="4" type="ORF">HNR46_003425</name>
</gene>